<dbReference type="Pfam" id="PF02895">
    <property type="entry name" value="H-kinase_dim"/>
    <property type="match status" value="1"/>
</dbReference>
<dbReference type="SMART" id="SM01231">
    <property type="entry name" value="H-kinase_dim"/>
    <property type="match status" value="1"/>
</dbReference>
<gene>
    <name evidence="17" type="ORF">J0I24_15225</name>
</gene>
<comment type="catalytic activity">
    <reaction evidence="1">
        <text>ATP + protein L-histidine = ADP + protein N-phospho-L-histidine.</text>
        <dbReference type="EC" id="2.7.13.3"/>
    </reaction>
</comment>
<evidence type="ECO:0000256" key="9">
    <source>
        <dbReference type="PROSITE-ProRule" id="PRU00110"/>
    </source>
</evidence>
<feature type="domain" description="Histidine kinase" evidence="13">
    <location>
        <begin position="1437"/>
        <end position="1667"/>
    </location>
</feature>
<dbReference type="GO" id="GO:0000155">
    <property type="term" value="F:phosphorelay sensor kinase activity"/>
    <property type="evidence" value="ECO:0007669"/>
    <property type="project" value="InterPro"/>
</dbReference>
<dbReference type="InterPro" id="IPR011006">
    <property type="entry name" value="CheY-like_superfamily"/>
</dbReference>
<dbReference type="Gene3D" id="2.30.30.40">
    <property type="entry name" value="SH3 Domains"/>
    <property type="match status" value="1"/>
</dbReference>
<dbReference type="PROSITE" id="PS50110">
    <property type="entry name" value="RESPONSE_REGULATORY"/>
    <property type="match status" value="1"/>
</dbReference>
<dbReference type="GO" id="GO:0005737">
    <property type="term" value="C:cytoplasm"/>
    <property type="evidence" value="ECO:0007669"/>
    <property type="project" value="InterPro"/>
</dbReference>
<evidence type="ECO:0000256" key="8">
    <source>
        <dbReference type="ARBA" id="ARBA00035100"/>
    </source>
</evidence>
<dbReference type="SUPFAM" id="SSF50341">
    <property type="entry name" value="CheW-like"/>
    <property type="match status" value="1"/>
</dbReference>
<feature type="compositionally biased region" description="Low complexity" evidence="12">
    <location>
        <begin position="1830"/>
        <end position="1843"/>
    </location>
</feature>
<dbReference type="GO" id="GO:0006935">
    <property type="term" value="P:chemotaxis"/>
    <property type="evidence" value="ECO:0007669"/>
    <property type="project" value="InterPro"/>
</dbReference>
<evidence type="ECO:0000256" key="10">
    <source>
        <dbReference type="PROSITE-ProRule" id="PRU00169"/>
    </source>
</evidence>
<dbReference type="SMART" id="SM00448">
    <property type="entry name" value="REC"/>
    <property type="match status" value="1"/>
</dbReference>
<dbReference type="InterPro" id="IPR036890">
    <property type="entry name" value="HATPase_C_sf"/>
</dbReference>
<keyword evidence="4 10" id="KW-0597">Phosphoprotein</keyword>
<sequence length="1993" mass="214351">MNTVSASNSAVAPAPETDMGPLAWLLDQISDNLQSARTALKRAAQQQDDGVLGSVQAEKTGLRTARTQVHQAAGAIELLGFFGAARLMQAAENALDQLIDHPEKLDNTALQRFEAGFNALVDFLESQRAGKNEPALKLYPQYRDLMELAQAERIHPADLWDYDWTWPDAPPVTDAAGAPAPTLTPDDRAQFEMGLLQVLRGQQTASAMQTLDAVARRAQASSAGPTASLWWLARGLFEAIGSGLLTPDLDIKRLLNRLNLQLRSQLQGQSPAPQRLGHDLTFFCAQSLHGNGDVTAQSLPVLRAIDNRLHLAAAPFADYHQSHFGLIDPALVQQVRKRVQTLRDAWSALAGHAQTHLDPARIARLVDLTQALEQPLHALTPGSEALPQSLAGLFKKISARSDFLTPERALDVATAILFLEITFAHFRPEEQRFLERSQILARRLDQSANGQTPDPLAGWMEDLFRQASESQTMGSVVQELRADMSTVEKLLDAYFRDPSHKPDLAQVPRLLSQMRGVFSVLGVDVASQALSYLRTEIDSLVADDVPTDSQRFDALASNIGVLGFLVDMLSYQPELAKTLFVFDNDKKELRAVVPSTQRTAPPTLQQDVEHAAQQLKDDIAQGLPPEQAQQRLAQLHAEAALAGVPDLPAQMLSVPSEGVSELPSEPHTPQETDAAPAQEASTTPAEATVTPESAPEPAQEANPPAEPEDDAEDELIDIFLEEAREVIASGHEQLQQLHANLDDEGALTSLRRAFHTLKGSSRMVGLRDYGEAAWALEQVFNRQIADQHRASPPLLNLAAHALTELGEWTAAIQQGQAEAFSSETLRRAAEAYAAGESAEPALHPLHDAPNEPSMAAEPAAVEATESPSEPAVPEPAAPGPEALHEPTDFNALFEGIDLELPHHTLAPEPMPSAEMSAVEAPPAEMPSSDAPAVELPQAEEADMAEFEAAVSAQHAAPADTAADTDIAPVPPEKSDDSEPGYRQIGELRIPTPLYNIYLAEADELSRHLYSDIHDWLTDPAQALGDAAVISAHKLAGSSATVGLRSVADLASQTEHALDALRDLPAHAARPADLDALAQAASDIKQLLHQFAAGFLKPVQAELLTRLEALQEAALAQNAQPSAESLTELTHTAEPAVQPEQIAAPELAPATLEPASAEASQPQISATQSAASADQLVDTIDPDLFPIFEEEANELLPALAASLRQWEQHPQDTAPAAQAMRALHTLKGSARMAGAMQLGDLAHSLESDIDTLTANAPVSEADLAELLGRFDHLNTRFDRLCSAAQRGESQLADLPVATVSEVFTPSAEPDTAASAQPLPAVAVNTAATPAAAEPVNRALAPRIAAQAVRVRAGLLDRLVNQAGEITISRARLENEFGAIRASVGDLSDNLDRLRQQVREIEIQAEAQMSAQVQAARDENRDFDPLEFDRFTRAQELTRMMAESVNDIAMVQGTLSRLLREVDDDMTRQARQTRELQRDLLRTRMVEFDSLSERLYRTVRQAAKDLNKAVRLEIIGGAIELDRGVLERVSSSFDHLLRNAVAHGIETAEERKAAGKPEVGTLTLSLRQDGNEVVITLADDGRGLNYGAIRAKAERLGLLAPGQNVSEAELTQLVFRPNFSSAESTTAVAGRGVGLDVVRTEVNALGGRVLLDNQPGSGARFTLLLPLTTAITHVVLLRTGAAVYAVPANLVDIVLRFKPEQIANAARTLSIEYANNTLPFYWLGALLGQSGGSSEPFGKSVPVVVIRSATQRVAIQVDEVVGNREVVVKNLGPQLSRVPGLAGISVLPNGDAALIYNPVALAAVYGADASARMQAVPLTPVAPSADAAPAAVSTSVSTSEPSETPIDASGLTPGLPPTGDAAQAAKGGNPLIMVVDDSITVRRVTQRFLQRNGYLVQLAKDGLDALEQLQQISTLPNVILLDIEMPRMDGFDLTRNIRADSRLQKLPIIMITSRIADKHRNYAAQLGVNHYLGKPYSETELLELIRTFTQSAVNH</sequence>
<dbReference type="InterPro" id="IPR008207">
    <property type="entry name" value="Sig_transdc_His_kin_Hpt_dom"/>
</dbReference>
<dbReference type="Pfam" id="PF01627">
    <property type="entry name" value="Hpt"/>
    <property type="match status" value="3"/>
</dbReference>
<evidence type="ECO:0000259" key="13">
    <source>
        <dbReference type="PROSITE" id="PS50109"/>
    </source>
</evidence>
<dbReference type="FunFam" id="3.30.565.10:FF:000016">
    <property type="entry name" value="Chemotaxis protein CheA, putative"/>
    <property type="match status" value="1"/>
</dbReference>
<evidence type="ECO:0000256" key="3">
    <source>
        <dbReference type="ARBA" id="ARBA00021495"/>
    </source>
</evidence>
<dbReference type="InterPro" id="IPR036641">
    <property type="entry name" value="HPT_dom_sf"/>
</dbReference>
<dbReference type="EMBL" id="JAFKMR010000036">
    <property type="protein sequence ID" value="MBN8745632.1"/>
    <property type="molecule type" value="Genomic_DNA"/>
</dbReference>
<evidence type="ECO:0000259" key="16">
    <source>
        <dbReference type="PROSITE" id="PS50894"/>
    </source>
</evidence>
<dbReference type="InterPro" id="IPR005467">
    <property type="entry name" value="His_kinase_dom"/>
</dbReference>
<dbReference type="Pfam" id="PF02518">
    <property type="entry name" value="HATPase_c"/>
    <property type="match status" value="1"/>
</dbReference>
<dbReference type="SUPFAM" id="SSF47226">
    <property type="entry name" value="Histidine-containing phosphotransfer domain, HPT domain"/>
    <property type="match status" value="5"/>
</dbReference>
<evidence type="ECO:0000256" key="5">
    <source>
        <dbReference type="ARBA" id="ARBA00022679"/>
    </source>
</evidence>
<feature type="compositionally biased region" description="Low complexity" evidence="12">
    <location>
        <begin position="955"/>
        <end position="967"/>
    </location>
</feature>
<feature type="region of interest" description="Disordered" evidence="12">
    <location>
        <begin position="841"/>
        <end position="882"/>
    </location>
</feature>
<feature type="modified residue" description="Phosphohistidine" evidence="9">
    <location>
        <position position="1032"/>
    </location>
</feature>
<dbReference type="Gene3D" id="1.20.120.160">
    <property type="entry name" value="HPT domain"/>
    <property type="match status" value="4"/>
</dbReference>
<keyword evidence="7" id="KW-0902">Two-component regulatory system</keyword>
<dbReference type="InterPro" id="IPR004358">
    <property type="entry name" value="Sig_transdc_His_kin-like_C"/>
</dbReference>
<dbReference type="Gene3D" id="3.30.565.10">
    <property type="entry name" value="Histidine kinase-like ATPase, C-terminal domain"/>
    <property type="match status" value="1"/>
</dbReference>
<dbReference type="EC" id="2.7.13.3" evidence="2"/>
<feature type="domain" description="Response regulatory" evidence="14">
    <location>
        <begin position="1869"/>
        <end position="1987"/>
    </location>
</feature>
<dbReference type="SMART" id="SM00073">
    <property type="entry name" value="HPT"/>
    <property type="match status" value="3"/>
</dbReference>
<dbReference type="InterPro" id="IPR002545">
    <property type="entry name" value="CheW-lke_dom"/>
</dbReference>
<comment type="function">
    <text evidence="8">Involved in the transmission of sensory signals from the chemoreceptors to the flagellar motors. CheA is autophosphorylated; it can transfer its phosphate group to either CheB or CheY.</text>
</comment>
<feature type="modified residue" description="Phosphohistidine" evidence="9">
    <location>
        <position position="755"/>
    </location>
</feature>
<dbReference type="SMART" id="SM00260">
    <property type="entry name" value="CheW"/>
    <property type="match status" value="1"/>
</dbReference>
<dbReference type="InterPro" id="IPR058661">
    <property type="entry name" value="FimL_2nd"/>
</dbReference>
<feature type="coiled-coil region" evidence="11">
    <location>
        <begin position="1354"/>
        <end position="1409"/>
    </location>
</feature>
<feature type="modified residue" description="4-aspartylphosphate" evidence="10">
    <location>
        <position position="1920"/>
    </location>
</feature>
<evidence type="ECO:0000256" key="6">
    <source>
        <dbReference type="ARBA" id="ARBA00022777"/>
    </source>
</evidence>
<dbReference type="InterPro" id="IPR003594">
    <property type="entry name" value="HATPase_dom"/>
</dbReference>
<feature type="region of interest" description="Disordered" evidence="12">
    <location>
        <begin position="654"/>
        <end position="710"/>
    </location>
</feature>
<dbReference type="CDD" id="cd00088">
    <property type="entry name" value="HPT"/>
    <property type="match status" value="2"/>
</dbReference>
<dbReference type="Pfam" id="PF01584">
    <property type="entry name" value="CheW"/>
    <property type="match status" value="1"/>
</dbReference>
<evidence type="ECO:0000256" key="11">
    <source>
        <dbReference type="SAM" id="Coils"/>
    </source>
</evidence>
<dbReference type="Pfam" id="PF00072">
    <property type="entry name" value="Response_reg"/>
    <property type="match status" value="1"/>
</dbReference>
<evidence type="ECO:0000259" key="15">
    <source>
        <dbReference type="PROSITE" id="PS50851"/>
    </source>
</evidence>
<feature type="domain" description="HPt" evidence="16">
    <location>
        <begin position="1176"/>
        <end position="1283"/>
    </location>
</feature>
<dbReference type="Proteomes" id="UP000664800">
    <property type="component" value="Unassembled WGS sequence"/>
</dbReference>
<protein>
    <recommendedName>
        <fullName evidence="3">Chemotaxis protein CheA</fullName>
        <ecNumber evidence="2">2.7.13.3</ecNumber>
    </recommendedName>
</protein>
<dbReference type="PANTHER" id="PTHR43395:SF8">
    <property type="entry name" value="HISTIDINE KINASE"/>
    <property type="match status" value="1"/>
</dbReference>
<feature type="region of interest" description="Disordered" evidence="12">
    <location>
        <begin position="951"/>
        <end position="982"/>
    </location>
</feature>
<dbReference type="PROSITE" id="PS50894">
    <property type="entry name" value="HPT"/>
    <property type="match status" value="3"/>
</dbReference>
<dbReference type="InterPro" id="IPR051315">
    <property type="entry name" value="Bact_Chemotaxis_CheA"/>
</dbReference>
<dbReference type="SUPFAM" id="SSF55874">
    <property type="entry name" value="ATPase domain of HSP90 chaperone/DNA topoisomerase II/histidine kinase"/>
    <property type="match status" value="1"/>
</dbReference>
<feature type="compositionally biased region" description="Low complexity" evidence="12">
    <location>
        <begin position="691"/>
        <end position="703"/>
    </location>
</feature>
<evidence type="ECO:0000256" key="12">
    <source>
        <dbReference type="SAM" id="MobiDB-lite"/>
    </source>
</evidence>
<dbReference type="InterPro" id="IPR004105">
    <property type="entry name" value="CheA-like_dim"/>
</dbReference>
<dbReference type="Gene3D" id="3.40.50.2300">
    <property type="match status" value="1"/>
</dbReference>
<dbReference type="PROSITE" id="PS50109">
    <property type="entry name" value="HIS_KIN"/>
    <property type="match status" value="1"/>
</dbReference>
<dbReference type="InterPro" id="IPR036061">
    <property type="entry name" value="CheW-like_dom_sf"/>
</dbReference>
<proteinExistence type="predicted"/>
<feature type="domain" description="HPt" evidence="16">
    <location>
        <begin position="986"/>
        <end position="1090"/>
    </location>
</feature>
<accession>A0A8I1MZ50</accession>
<comment type="caution">
    <text evidence="17">The sequence shown here is derived from an EMBL/GenBank/DDBJ whole genome shotgun (WGS) entry which is preliminary data.</text>
</comment>
<feature type="region of interest" description="Disordered" evidence="12">
    <location>
        <begin position="1830"/>
        <end position="1862"/>
    </location>
</feature>
<dbReference type="SUPFAM" id="SSF52172">
    <property type="entry name" value="CheY-like"/>
    <property type="match status" value="1"/>
</dbReference>
<dbReference type="PANTHER" id="PTHR43395">
    <property type="entry name" value="SENSOR HISTIDINE KINASE CHEA"/>
    <property type="match status" value="1"/>
</dbReference>
<name>A0A8I1MZ50_THIA3</name>
<evidence type="ECO:0000259" key="14">
    <source>
        <dbReference type="PROSITE" id="PS50110"/>
    </source>
</evidence>
<keyword evidence="6" id="KW-0418">Kinase</keyword>
<feature type="domain" description="CheW-like" evidence="15">
    <location>
        <begin position="1669"/>
        <end position="1805"/>
    </location>
</feature>
<reference evidence="17" key="1">
    <citation type="submission" date="2021-02" db="EMBL/GenBank/DDBJ databases">
        <title>Thiocyanate and organic carbon inputs drive convergent selection for specific autotrophic Afipia and Thiobacillus strains within complex microbiomes.</title>
        <authorList>
            <person name="Huddy R.J."/>
            <person name="Sachdeva R."/>
            <person name="Kadzinga F."/>
            <person name="Kantor R.S."/>
            <person name="Harrison S.T.L."/>
            <person name="Banfield J.F."/>
        </authorList>
    </citation>
    <scope>NUCLEOTIDE SEQUENCE</scope>
    <source>
        <strain evidence="17">SCN18_13_7_16_R3_B_64_19</strain>
    </source>
</reference>
<dbReference type="InterPro" id="IPR001789">
    <property type="entry name" value="Sig_transdc_resp-reg_receiver"/>
</dbReference>
<evidence type="ECO:0000256" key="7">
    <source>
        <dbReference type="ARBA" id="ARBA00023012"/>
    </source>
</evidence>
<feature type="domain" description="HPt" evidence="16">
    <location>
        <begin position="708"/>
        <end position="812"/>
    </location>
</feature>
<evidence type="ECO:0000256" key="1">
    <source>
        <dbReference type="ARBA" id="ARBA00000085"/>
    </source>
</evidence>
<dbReference type="SMART" id="SM00387">
    <property type="entry name" value="HATPase_c"/>
    <property type="match status" value="1"/>
</dbReference>
<keyword evidence="5" id="KW-0808">Transferase</keyword>
<evidence type="ECO:0000313" key="17">
    <source>
        <dbReference type="EMBL" id="MBN8745632.1"/>
    </source>
</evidence>
<evidence type="ECO:0000256" key="4">
    <source>
        <dbReference type="ARBA" id="ARBA00022553"/>
    </source>
</evidence>
<dbReference type="PRINTS" id="PR00344">
    <property type="entry name" value="BCTRLSENSOR"/>
</dbReference>
<evidence type="ECO:0000256" key="2">
    <source>
        <dbReference type="ARBA" id="ARBA00012438"/>
    </source>
</evidence>
<dbReference type="Pfam" id="PF26379">
    <property type="entry name" value="FimL_2nd"/>
    <property type="match status" value="1"/>
</dbReference>
<dbReference type="PROSITE" id="PS50851">
    <property type="entry name" value="CHEW"/>
    <property type="match status" value="1"/>
</dbReference>
<keyword evidence="11" id="KW-0175">Coiled coil</keyword>
<organism evidence="17 18">
    <name type="scientific">Thiomonas arsenitoxydans (strain DSM 22701 / CIP 110005 / 3As)</name>
    <dbReference type="NCBI Taxonomy" id="426114"/>
    <lineage>
        <taxon>Bacteria</taxon>
        <taxon>Pseudomonadati</taxon>
        <taxon>Pseudomonadota</taxon>
        <taxon>Betaproteobacteria</taxon>
        <taxon>Burkholderiales</taxon>
        <taxon>Thiomonas</taxon>
    </lineage>
</organism>
<feature type="modified residue" description="Phosphohistidine" evidence="9">
    <location>
        <position position="1223"/>
    </location>
</feature>
<evidence type="ECO:0000313" key="18">
    <source>
        <dbReference type="Proteomes" id="UP000664800"/>
    </source>
</evidence>